<evidence type="ECO:0000313" key="3">
    <source>
        <dbReference type="EMBL" id="WXB11981.1"/>
    </source>
</evidence>
<keyword evidence="3" id="KW-0503">Monooxygenase</keyword>
<name>A0ABZ2LS49_9BACT</name>
<protein>
    <submittedName>
        <fullName evidence="3">FAD-dependent monooxygenase</fullName>
    </submittedName>
</protein>
<sequence length="463" mass="49485">MTLQIEKAIVLGAGMAGLLCAESLAEAGLEVILVERDALPEKPEARAGVPQGRFVHQLLAGGLRILGTMFPGLEAELLAAGGVSIDWHRDVAWLSAAGWMPQASEHHSLSNISCTREVLEHVVRAKVSAHPRIRILQETEVASLRMEGRRISGVDVRRVGKRSTTGLDADLVVDASGRESKAPVWLEALGIPRAEETVVDASLGYASHIVPAAPERLSGAHALILHPTPPTNTRSGTIFAIEGGRWIITLTGVGGDYPPIDREGFLAFARSLRDPRLHDAIADRIPGPARGYRNTANRLRRFDGLSDWPDGLLVVGDALCAFNPVYGQGMSVAAMTAKMLGETLRANHGQLECPAVQRAVVALNRIPWQMSTSVDRSYPTTVVSGPEYGDPSSSPRDAIAAAVRDPDAYHRFLKVMHLVGDDDLQKKPSSTSSSLSNSPSSPNSSHASMGSVSSRSEAATVDR</sequence>
<evidence type="ECO:0000256" key="1">
    <source>
        <dbReference type="SAM" id="MobiDB-lite"/>
    </source>
</evidence>
<dbReference type="Pfam" id="PF01494">
    <property type="entry name" value="FAD_binding_3"/>
    <property type="match status" value="1"/>
</dbReference>
<dbReference type="Proteomes" id="UP001370348">
    <property type="component" value="Chromosome"/>
</dbReference>
<evidence type="ECO:0000313" key="4">
    <source>
        <dbReference type="Proteomes" id="UP001370348"/>
    </source>
</evidence>
<keyword evidence="4" id="KW-1185">Reference proteome</keyword>
<evidence type="ECO:0000259" key="2">
    <source>
        <dbReference type="Pfam" id="PF01494"/>
    </source>
</evidence>
<dbReference type="PANTHER" id="PTHR43422:SF3">
    <property type="entry name" value="THIAMINE THIAZOLE SYNTHASE"/>
    <property type="match status" value="1"/>
</dbReference>
<dbReference type="GO" id="GO:0004497">
    <property type="term" value="F:monooxygenase activity"/>
    <property type="evidence" value="ECO:0007669"/>
    <property type="project" value="UniProtKB-KW"/>
</dbReference>
<dbReference type="RefSeq" id="WP_394821598.1">
    <property type="nucleotide sequence ID" value="NZ_CP089984.1"/>
</dbReference>
<accession>A0ABZ2LS49</accession>
<keyword evidence="3" id="KW-0560">Oxidoreductase</keyword>
<feature type="region of interest" description="Disordered" evidence="1">
    <location>
        <begin position="377"/>
        <end position="397"/>
    </location>
</feature>
<organism evidence="3 4">
    <name type="scientific">Pendulispora albinea</name>
    <dbReference type="NCBI Taxonomy" id="2741071"/>
    <lineage>
        <taxon>Bacteria</taxon>
        <taxon>Pseudomonadati</taxon>
        <taxon>Myxococcota</taxon>
        <taxon>Myxococcia</taxon>
        <taxon>Myxococcales</taxon>
        <taxon>Sorangiineae</taxon>
        <taxon>Pendulisporaceae</taxon>
        <taxon>Pendulispora</taxon>
    </lineage>
</organism>
<feature type="compositionally biased region" description="Low complexity" evidence="1">
    <location>
        <begin position="428"/>
        <end position="451"/>
    </location>
</feature>
<dbReference type="SUPFAM" id="SSF51905">
    <property type="entry name" value="FAD/NAD(P)-binding domain"/>
    <property type="match status" value="1"/>
</dbReference>
<gene>
    <name evidence="3" type="ORF">LZC94_29510</name>
</gene>
<reference evidence="3 4" key="1">
    <citation type="submission" date="2021-12" db="EMBL/GenBank/DDBJ databases">
        <title>Discovery of the Pendulisporaceae a myxobacterial family with distinct sporulation behavior and unique specialized metabolism.</title>
        <authorList>
            <person name="Garcia R."/>
            <person name="Popoff A."/>
            <person name="Bader C.D."/>
            <person name="Loehr J."/>
            <person name="Walesch S."/>
            <person name="Walt C."/>
            <person name="Boldt J."/>
            <person name="Bunk B."/>
            <person name="Haeckl F.J.F.P.J."/>
            <person name="Gunesch A.P."/>
            <person name="Birkelbach J."/>
            <person name="Nuebel U."/>
            <person name="Pietschmann T."/>
            <person name="Bach T."/>
            <person name="Mueller R."/>
        </authorList>
    </citation>
    <scope>NUCLEOTIDE SEQUENCE [LARGE SCALE GENOMIC DNA]</scope>
    <source>
        <strain evidence="3 4">MSr11954</strain>
    </source>
</reference>
<dbReference type="InterPro" id="IPR002938">
    <property type="entry name" value="FAD-bd"/>
</dbReference>
<dbReference type="PRINTS" id="PR00420">
    <property type="entry name" value="RNGMNOXGNASE"/>
</dbReference>
<dbReference type="Gene3D" id="3.50.50.60">
    <property type="entry name" value="FAD/NAD(P)-binding domain"/>
    <property type="match status" value="1"/>
</dbReference>
<dbReference type="InterPro" id="IPR036188">
    <property type="entry name" value="FAD/NAD-bd_sf"/>
</dbReference>
<proteinExistence type="predicted"/>
<feature type="domain" description="FAD-binding" evidence="2">
    <location>
        <begin position="8"/>
        <end position="345"/>
    </location>
</feature>
<dbReference type="EMBL" id="CP089984">
    <property type="protein sequence ID" value="WXB11981.1"/>
    <property type="molecule type" value="Genomic_DNA"/>
</dbReference>
<dbReference type="PANTHER" id="PTHR43422">
    <property type="entry name" value="THIAMINE THIAZOLE SYNTHASE"/>
    <property type="match status" value="1"/>
</dbReference>
<feature type="region of interest" description="Disordered" evidence="1">
    <location>
        <begin position="423"/>
        <end position="463"/>
    </location>
</feature>